<evidence type="ECO:0000256" key="1">
    <source>
        <dbReference type="SAM" id="MobiDB-lite"/>
    </source>
</evidence>
<dbReference type="HOGENOM" id="CLU_125100_0_0_1"/>
<dbReference type="InParanoid" id="A0A067N5I9"/>
<sequence>MQFAAADLAALSELIQQLTLAQAANQAAGADGGAAPAPVAPAPAAPAPAAPAPNTNTNMNTNTNANTAVGTQPLGFFRCPNCDVTHPLTVSLDVSTNTTTDNSGPCSAAAPGSSSSANQSANHGRSWYSVTRGRQVGVFQGWDDLVCSLVQGVPRWRCKRFATEQQARIHYNHALMMDDVHIHTDE</sequence>
<evidence type="ECO:0000313" key="4">
    <source>
        <dbReference type="Proteomes" id="UP000027073"/>
    </source>
</evidence>
<proteinExistence type="predicted"/>
<dbReference type="VEuPathDB" id="FungiDB:PLEOSDRAFT_162860"/>
<feature type="region of interest" description="Disordered" evidence="1">
    <location>
        <begin position="96"/>
        <end position="122"/>
    </location>
</feature>
<dbReference type="InterPro" id="IPR009027">
    <property type="entry name" value="Ribosomal_bL9/RNase_H1_N"/>
</dbReference>
<dbReference type="InterPro" id="IPR037056">
    <property type="entry name" value="RNase_H1_N_sf"/>
</dbReference>
<feature type="compositionally biased region" description="Low complexity" evidence="1">
    <location>
        <begin position="102"/>
        <end position="121"/>
    </location>
</feature>
<dbReference type="Proteomes" id="UP000027073">
    <property type="component" value="Unassembled WGS sequence"/>
</dbReference>
<accession>A0A067N5I9</accession>
<organism evidence="3 4">
    <name type="scientific">Pleurotus ostreatus (strain PC15)</name>
    <name type="common">Oyster mushroom</name>
    <dbReference type="NCBI Taxonomy" id="1137138"/>
    <lineage>
        <taxon>Eukaryota</taxon>
        <taxon>Fungi</taxon>
        <taxon>Dikarya</taxon>
        <taxon>Basidiomycota</taxon>
        <taxon>Agaricomycotina</taxon>
        <taxon>Agaricomycetes</taxon>
        <taxon>Agaricomycetidae</taxon>
        <taxon>Agaricales</taxon>
        <taxon>Pleurotineae</taxon>
        <taxon>Pleurotaceae</taxon>
        <taxon>Pleurotus</taxon>
    </lineage>
</organism>
<feature type="compositionally biased region" description="Pro residues" evidence="1">
    <location>
        <begin position="38"/>
        <end position="51"/>
    </location>
</feature>
<feature type="domain" description="Ribonuclease H1 N-terminal" evidence="2">
    <location>
        <begin position="127"/>
        <end position="168"/>
    </location>
</feature>
<protein>
    <recommendedName>
        <fullName evidence="2">Ribonuclease H1 N-terminal domain-containing protein</fullName>
    </recommendedName>
</protein>
<dbReference type="InterPro" id="IPR011320">
    <property type="entry name" value="RNase_H1_N"/>
</dbReference>
<dbReference type="EMBL" id="KL198013">
    <property type="protein sequence ID" value="KDQ23114.1"/>
    <property type="molecule type" value="Genomic_DNA"/>
</dbReference>
<dbReference type="OrthoDB" id="3270804at2759"/>
<feature type="compositionally biased region" description="Low complexity" evidence="1">
    <location>
        <begin position="52"/>
        <end position="66"/>
    </location>
</feature>
<reference evidence="4" key="1">
    <citation type="journal article" date="2014" name="Proc. Natl. Acad. Sci. U.S.A.">
        <title>Extensive sampling of basidiomycete genomes demonstrates inadequacy of the white-rot/brown-rot paradigm for wood decay fungi.</title>
        <authorList>
            <person name="Riley R."/>
            <person name="Salamov A.A."/>
            <person name="Brown D.W."/>
            <person name="Nagy L.G."/>
            <person name="Floudas D."/>
            <person name="Held B.W."/>
            <person name="Levasseur A."/>
            <person name="Lombard V."/>
            <person name="Morin E."/>
            <person name="Otillar R."/>
            <person name="Lindquist E.A."/>
            <person name="Sun H."/>
            <person name="LaButti K.M."/>
            <person name="Schmutz J."/>
            <person name="Jabbour D."/>
            <person name="Luo H."/>
            <person name="Baker S.E."/>
            <person name="Pisabarro A.G."/>
            <person name="Walton J.D."/>
            <person name="Blanchette R.A."/>
            <person name="Henrissat B."/>
            <person name="Martin F."/>
            <person name="Cullen D."/>
            <person name="Hibbett D.S."/>
            <person name="Grigoriev I.V."/>
        </authorList>
    </citation>
    <scope>NUCLEOTIDE SEQUENCE [LARGE SCALE GENOMIC DNA]</scope>
    <source>
        <strain evidence="4">PC15</strain>
    </source>
</reference>
<dbReference type="SUPFAM" id="SSF55658">
    <property type="entry name" value="L9 N-domain-like"/>
    <property type="match status" value="1"/>
</dbReference>
<evidence type="ECO:0000259" key="2">
    <source>
        <dbReference type="Pfam" id="PF01693"/>
    </source>
</evidence>
<dbReference type="Gene3D" id="3.40.970.10">
    <property type="entry name" value="Ribonuclease H1, N-terminal domain"/>
    <property type="match status" value="1"/>
</dbReference>
<dbReference type="Pfam" id="PF01693">
    <property type="entry name" value="Cauli_VI"/>
    <property type="match status" value="1"/>
</dbReference>
<gene>
    <name evidence="3" type="ORF">PLEOSDRAFT_162860</name>
</gene>
<dbReference type="AlphaFoldDB" id="A0A067N5I9"/>
<evidence type="ECO:0000313" key="3">
    <source>
        <dbReference type="EMBL" id="KDQ23114.1"/>
    </source>
</evidence>
<name>A0A067N5I9_PLEO1</name>
<feature type="region of interest" description="Disordered" evidence="1">
    <location>
        <begin position="29"/>
        <end position="66"/>
    </location>
</feature>